<proteinExistence type="predicted"/>
<protein>
    <submittedName>
        <fullName evidence="1">Uncharacterized protein</fullName>
    </submittedName>
</protein>
<evidence type="ECO:0000313" key="1">
    <source>
        <dbReference type="EMBL" id="CDW17557.1"/>
    </source>
</evidence>
<organism evidence="1">
    <name type="scientific">Lepeophtheirus salmonis</name>
    <name type="common">Salmon louse</name>
    <name type="synonym">Caligus salmonis</name>
    <dbReference type="NCBI Taxonomy" id="72036"/>
    <lineage>
        <taxon>Eukaryota</taxon>
        <taxon>Metazoa</taxon>
        <taxon>Ecdysozoa</taxon>
        <taxon>Arthropoda</taxon>
        <taxon>Crustacea</taxon>
        <taxon>Multicrustacea</taxon>
        <taxon>Hexanauplia</taxon>
        <taxon>Copepoda</taxon>
        <taxon>Siphonostomatoida</taxon>
        <taxon>Caligidae</taxon>
        <taxon>Lepeophtheirus</taxon>
    </lineage>
</organism>
<name>A0A0K2SW02_LEPSM</name>
<reference evidence="1" key="1">
    <citation type="submission" date="2014-05" db="EMBL/GenBank/DDBJ databases">
        <authorList>
            <person name="Chronopoulou M."/>
        </authorList>
    </citation>
    <scope>NUCLEOTIDE SEQUENCE</scope>
    <source>
        <tissue evidence="1">Whole organism</tissue>
    </source>
</reference>
<sequence length="16" mass="1718">MGGPKLFCLFKSFGEG</sequence>
<dbReference type="AlphaFoldDB" id="A0A0K2SW02"/>
<accession>A0A0K2SW02</accession>
<dbReference type="EMBL" id="HACA01000196">
    <property type="protein sequence ID" value="CDW17557.1"/>
    <property type="molecule type" value="Transcribed_RNA"/>
</dbReference>